<keyword evidence="1" id="KW-0560">Oxidoreductase</keyword>
<evidence type="ECO:0000259" key="4">
    <source>
        <dbReference type="Pfam" id="PF09130"/>
    </source>
</evidence>
<evidence type="ECO:0000313" key="6">
    <source>
        <dbReference type="Proteomes" id="UP000076088"/>
    </source>
</evidence>
<dbReference type="SUPFAM" id="SSF51735">
    <property type="entry name" value="NAD(P)-binding Rossmann-fold domains"/>
    <property type="match status" value="1"/>
</dbReference>
<reference evidence="5 6" key="2">
    <citation type="journal article" date="2016" name="Genome Announc.">
        <title>Complete Genome Sequence of Sphingopyxis macrogoltabida Strain 203N (NBRC 111659), a Polyethylene Glycol Degrader.</title>
        <authorList>
            <person name="Ohtsubo Y."/>
            <person name="Nonoyama S."/>
            <person name="Nagata Y."/>
            <person name="Numata M."/>
            <person name="Tsuchikane K."/>
            <person name="Hosoyama A."/>
            <person name="Yamazoe A."/>
            <person name="Tsuda M."/>
            <person name="Fujita N."/>
            <person name="Kawai F."/>
        </authorList>
    </citation>
    <scope>NUCLEOTIDE SEQUENCE [LARGE SCALE GENOMIC DNA]</scope>
    <source>
        <strain evidence="5 6">203N</strain>
    </source>
</reference>
<dbReference type="EMBL" id="CP013344">
    <property type="protein sequence ID" value="AMU90964.1"/>
    <property type="molecule type" value="Genomic_DNA"/>
</dbReference>
<dbReference type="Proteomes" id="UP000076088">
    <property type="component" value="Chromosome"/>
</dbReference>
<name>A0AAC9AW76_SPHMC</name>
<dbReference type="SUPFAM" id="SSF48179">
    <property type="entry name" value="6-phosphogluconate dehydrogenase C-terminal domain-like"/>
    <property type="match status" value="1"/>
</dbReference>
<feature type="domain" description="Phosphogluconate dehydrogenase NAD-binding putative C-terminal" evidence="4">
    <location>
        <begin position="188"/>
        <end position="259"/>
    </location>
</feature>
<sequence>MVDAVYIGFGEAGAALATRGARAHDVKTSDPLTRDEKSRDYAAAGVLGFDDASGALAGAKSIFSLVTADRALAAAQDYAPLIDAGALWMDMNSVAPGTKRRAAEAVEAAGGRYVDVAIMGPVLPLRHAVPLLIAGPHAVAAAGVLRKAGFSDIAIAGGRIGDASAIKMIRSVMVKGIEALSAECALAAYAAGVSDAVMASLDASWRDEGWASRVDYNLDRMLVHGLRRAAEMEEAARTLEELGVDPAMARATISRQRAVGNVGAAPPEGLAEKLAMIGAANMSANVKEGRSA</sequence>
<evidence type="ECO:0000313" key="5">
    <source>
        <dbReference type="EMBL" id="AMU90964.1"/>
    </source>
</evidence>
<protein>
    <submittedName>
        <fullName evidence="5">6-phosphogluconate dehydrogenase</fullName>
    </submittedName>
</protein>
<feature type="active site" evidence="2">
    <location>
        <position position="167"/>
    </location>
</feature>
<dbReference type="InterPro" id="IPR015814">
    <property type="entry name" value="Pgluconate_DH_NAD-bd_C"/>
</dbReference>
<dbReference type="Gene3D" id="1.10.1040.10">
    <property type="entry name" value="N-(1-d-carboxylethyl)-l-norvaline Dehydrogenase, domain 2"/>
    <property type="match status" value="1"/>
</dbReference>
<dbReference type="Pfam" id="PF09130">
    <property type="entry name" value="DUF1932"/>
    <property type="match status" value="1"/>
</dbReference>
<feature type="domain" description="6-phosphogluconate dehydrogenase NADP-binding" evidence="3">
    <location>
        <begin position="6"/>
        <end position="135"/>
    </location>
</feature>
<dbReference type="Gene3D" id="3.40.50.720">
    <property type="entry name" value="NAD(P)-binding Rossmann-like Domain"/>
    <property type="match status" value="1"/>
</dbReference>
<dbReference type="KEGG" id="smaz:LH19_17705"/>
<gene>
    <name evidence="5" type="ORF">ATM17_18270</name>
</gene>
<accession>A0AAC9AW76</accession>
<evidence type="ECO:0000256" key="1">
    <source>
        <dbReference type="ARBA" id="ARBA00023002"/>
    </source>
</evidence>
<dbReference type="InterPro" id="IPR036291">
    <property type="entry name" value="NAD(P)-bd_dom_sf"/>
</dbReference>
<proteinExistence type="predicted"/>
<organism evidence="5 6">
    <name type="scientific">Sphingopyxis macrogoltabida</name>
    <name type="common">Sphingomonas macrogoltabidus</name>
    <dbReference type="NCBI Taxonomy" id="33050"/>
    <lineage>
        <taxon>Bacteria</taxon>
        <taxon>Pseudomonadati</taxon>
        <taxon>Pseudomonadota</taxon>
        <taxon>Alphaproteobacteria</taxon>
        <taxon>Sphingomonadales</taxon>
        <taxon>Sphingomonadaceae</taxon>
        <taxon>Sphingopyxis</taxon>
    </lineage>
</organism>
<dbReference type="AlphaFoldDB" id="A0AAC9AW76"/>
<dbReference type="InterPro" id="IPR006115">
    <property type="entry name" value="6PGDH_NADP-bd"/>
</dbReference>
<dbReference type="PIRSF" id="PIRSF000103">
    <property type="entry name" value="HIBADH"/>
    <property type="match status" value="1"/>
</dbReference>
<evidence type="ECO:0000259" key="3">
    <source>
        <dbReference type="Pfam" id="PF03446"/>
    </source>
</evidence>
<keyword evidence="6" id="KW-1185">Reference proteome</keyword>
<dbReference type="GO" id="GO:0050661">
    <property type="term" value="F:NADP binding"/>
    <property type="evidence" value="ECO:0007669"/>
    <property type="project" value="InterPro"/>
</dbReference>
<dbReference type="InterPro" id="IPR013328">
    <property type="entry name" value="6PGD_dom2"/>
</dbReference>
<evidence type="ECO:0000256" key="2">
    <source>
        <dbReference type="PIRSR" id="PIRSR000103-1"/>
    </source>
</evidence>
<dbReference type="GO" id="GO:0016491">
    <property type="term" value="F:oxidoreductase activity"/>
    <property type="evidence" value="ECO:0007669"/>
    <property type="project" value="UniProtKB-KW"/>
</dbReference>
<dbReference type="InterPro" id="IPR015815">
    <property type="entry name" value="HIBADH-related"/>
</dbReference>
<dbReference type="Pfam" id="PF03446">
    <property type="entry name" value="NAD_binding_2"/>
    <property type="match status" value="1"/>
</dbReference>
<reference evidence="6" key="1">
    <citation type="submission" date="2015-11" db="EMBL/GenBank/DDBJ databases">
        <title>Complete genome sequence of a polyethylene-glycol degrader Sphingopyxis macrogoltabida 203N (NBRC 111659).</title>
        <authorList>
            <person name="Yoshiyuki O."/>
            <person name="Shouta N."/>
            <person name="Nagata Y."/>
            <person name="Numata M."/>
            <person name="Tsuchikane K."/>
            <person name="Hosoyama A."/>
            <person name="Yamazoe A."/>
            <person name="Tsuda M."/>
            <person name="Fujita N."/>
            <person name="Kawai F."/>
        </authorList>
    </citation>
    <scope>NUCLEOTIDE SEQUENCE [LARGE SCALE GENOMIC DNA]</scope>
    <source>
        <strain evidence="6">203N</strain>
    </source>
</reference>
<dbReference type="InterPro" id="IPR008927">
    <property type="entry name" value="6-PGluconate_DH-like_C_sf"/>
</dbReference>
<dbReference type="RefSeq" id="WP_054730692.1">
    <property type="nucleotide sequence ID" value="NZ_CP009429.1"/>
</dbReference>